<name>A0A6J6SDQ8_9ZZZZ</name>
<dbReference type="Pfam" id="PF01408">
    <property type="entry name" value="GFO_IDH_MocA"/>
    <property type="match status" value="1"/>
</dbReference>
<organism evidence="4">
    <name type="scientific">freshwater metagenome</name>
    <dbReference type="NCBI Taxonomy" id="449393"/>
    <lineage>
        <taxon>unclassified sequences</taxon>
        <taxon>metagenomes</taxon>
        <taxon>ecological metagenomes</taxon>
    </lineage>
</organism>
<keyword evidence="1" id="KW-0560">Oxidoreductase</keyword>
<protein>
    <submittedName>
        <fullName evidence="4">Unannotated protein</fullName>
    </submittedName>
</protein>
<dbReference type="InterPro" id="IPR050463">
    <property type="entry name" value="Gfo/Idh/MocA_oxidrdct_glycsds"/>
</dbReference>
<evidence type="ECO:0000313" key="4">
    <source>
        <dbReference type="EMBL" id="CAB4732873.1"/>
    </source>
</evidence>
<dbReference type="SUPFAM" id="SSF55347">
    <property type="entry name" value="Glyceraldehyde-3-phosphate dehydrogenase-like, C-terminal domain"/>
    <property type="match status" value="1"/>
</dbReference>
<feature type="domain" description="Gfo/Idh/MocA-like oxidoreductase N-terminal" evidence="2">
    <location>
        <begin position="4"/>
        <end position="116"/>
    </location>
</feature>
<dbReference type="GO" id="GO:0016491">
    <property type="term" value="F:oxidoreductase activity"/>
    <property type="evidence" value="ECO:0007669"/>
    <property type="project" value="UniProtKB-KW"/>
</dbReference>
<accession>A0A6J6SDQ8</accession>
<dbReference type="InterPro" id="IPR036291">
    <property type="entry name" value="NAD(P)-bd_dom_sf"/>
</dbReference>
<evidence type="ECO:0000259" key="3">
    <source>
        <dbReference type="Pfam" id="PF22725"/>
    </source>
</evidence>
<dbReference type="EMBL" id="CAEZXR010000427">
    <property type="protein sequence ID" value="CAB4732873.1"/>
    <property type="molecule type" value="Genomic_DNA"/>
</dbReference>
<dbReference type="SUPFAM" id="SSF51735">
    <property type="entry name" value="NAD(P)-binding Rossmann-fold domains"/>
    <property type="match status" value="1"/>
</dbReference>
<evidence type="ECO:0000259" key="2">
    <source>
        <dbReference type="Pfam" id="PF01408"/>
    </source>
</evidence>
<dbReference type="PANTHER" id="PTHR43818">
    <property type="entry name" value="BCDNA.GH03377"/>
    <property type="match status" value="1"/>
</dbReference>
<reference evidence="4" key="1">
    <citation type="submission" date="2020-05" db="EMBL/GenBank/DDBJ databases">
        <authorList>
            <person name="Chiriac C."/>
            <person name="Salcher M."/>
            <person name="Ghai R."/>
            <person name="Kavagutti S V."/>
        </authorList>
    </citation>
    <scope>NUCLEOTIDE SEQUENCE</scope>
</reference>
<dbReference type="InterPro" id="IPR000683">
    <property type="entry name" value="Gfo/Idh/MocA-like_OxRdtase_N"/>
</dbReference>
<proteinExistence type="predicted"/>
<dbReference type="Gene3D" id="3.40.50.720">
    <property type="entry name" value="NAD(P)-binding Rossmann-like Domain"/>
    <property type="match status" value="1"/>
</dbReference>
<dbReference type="PANTHER" id="PTHR43818:SF11">
    <property type="entry name" value="BCDNA.GH03377"/>
    <property type="match status" value="1"/>
</dbReference>
<dbReference type="Gene3D" id="3.30.360.10">
    <property type="entry name" value="Dihydrodipicolinate Reductase, domain 2"/>
    <property type="match status" value="1"/>
</dbReference>
<dbReference type="InterPro" id="IPR055170">
    <property type="entry name" value="GFO_IDH_MocA-like_dom"/>
</dbReference>
<sequence>MTPLRVGLVGAGPWAAGFHAPLLAAGPETELVAVWARRPEAAAALAQAHAAQAVDDLDELVELVDAIALAVPPDVQADLVERLAPSGRALLLEKPLGLDLAQAQRIADVVAAHDVPTMLLLTNRYSSRVRAFLAEARSSSPMGSVATTVNGAILDGGPFSTPWRREHGALLDVGPHVLDLIEAAVGPIDSVRADGDPLRMCALTVRHESGAVSQATLSLVCPDTARSPFRVYTATGPLELDLVHEGDTDVHGTIRADLARIARTRVPHELDVRHGLHLQRLLHAAVS</sequence>
<dbReference type="GO" id="GO:0000166">
    <property type="term" value="F:nucleotide binding"/>
    <property type="evidence" value="ECO:0007669"/>
    <property type="project" value="InterPro"/>
</dbReference>
<feature type="domain" description="GFO/IDH/MocA-like oxidoreductase" evidence="3">
    <location>
        <begin position="149"/>
        <end position="236"/>
    </location>
</feature>
<dbReference type="Pfam" id="PF22725">
    <property type="entry name" value="GFO_IDH_MocA_C3"/>
    <property type="match status" value="1"/>
</dbReference>
<dbReference type="AlphaFoldDB" id="A0A6J6SDQ8"/>
<gene>
    <name evidence="4" type="ORF">UFOPK2579_02687</name>
</gene>
<evidence type="ECO:0000256" key="1">
    <source>
        <dbReference type="ARBA" id="ARBA00023002"/>
    </source>
</evidence>